<feature type="chain" id="PRO_5009522564" description="DUF5117 domain-containing protein" evidence="1">
    <location>
        <begin position="25"/>
        <end position="312"/>
    </location>
</feature>
<accession>A0A1F5YPD1</accession>
<protein>
    <recommendedName>
        <fullName evidence="4">DUF5117 domain-containing protein</fullName>
    </recommendedName>
</protein>
<proteinExistence type="predicted"/>
<dbReference type="Pfam" id="PF20244">
    <property type="entry name" value="DUF6599"/>
    <property type="match status" value="1"/>
</dbReference>
<dbReference type="EMBL" id="MFIX01000200">
    <property type="protein sequence ID" value="OGG01975.1"/>
    <property type="molecule type" value="Genomic_DNA"/>
</dbReference>
<dbReference type="AlphaFoldDB" id="A0A1F5YPD1"/>
<reference evidence="2 3" key="1">
    <citation type="journal article" date="2016" name="Nat. Commun.">
        <title>Thousands of microbial genomes shed light on interconnected biogeochemical processes in an aquifer system.</title>
        <authorList>
            <person name="Anantharaman K."/>
            <person name="Brown C.T."/>
            <person name="Hug L.A."/>
            <person name="Sharon I."/>
            <person name="Castelle C.J."/>
            <person name="Probst A.J."/>
            <person name="Thomas B.C."/>
            <person name="Singh A."/>
            <person name="Wilkins M.J."/>
            <person name="Karaoz U."/>
            <person name="Brodie E.L."/>
            <person name="Williams K.H."/>
            <person name="Hubbard S.S."/>
            <person name="Banfield J.F."/>
        </authorList>
    </citation>
    <scope>NUCLEOTIDE SEQUENCE [LARGE SCALE GENOMIC DNA]</scope>
</reference>
<dbReference type="InterPro" id="IPR046534">
    <property type="entry name" value="DUF6599"/>
</dbReference>
<evidence type="ECO:0000313" key="3">
    <source>
        <dbReference type="Proteomes" id="UP000179129"/>
    </source>
</evidence>
<comment type="caution">
    <text evidence="2">The sequence shown here is derived from an EMBL/GenBank/DDBJ whole genome shotgun (WGS) entry which is preliminary data.</text>
</comment>
<name>A0A1F5YPD1_9BACT</name>
<feature type="signal peptide" evidence="1">
    <location>
        <begin position="1"/>
        <end position="24"/>
    </location>
</feature>
<keyword evidence="1" id="KW-0732">Signal</keyword>
<sequence length="312" mass="33733">MRSRFSVVTAVLLLTALAGCGRQAPGTGSGDILDRAAHKLPGGWRTVAPPKVYQDRALYDYIDGGADLYMEFGFSEVAAGQYQTPRGKTIYLNLFKMAGPKAAFGIFSVTRRLEFRPVKLGLIGARTDYEEIFCKGEYFVEAQAMEADSTSGSELEQLCRAVDTTLVAAPGEFPKEFGLLPRKGAIPHSEVLVRGPLAFNSRKFLSDENLFALNDSVQGAMASFALTPGQSEPAIFLAVNYPDSGAAKTVFGKLGEFYQQKAVAEGDSGTLKPGPTRLAYTTGRGMDIIMLHNRIITAVFAPVDVHGFHTEK</sequence>
<dbReference type="Proteomes" id="UP000179129">
    <property type="component" value="Unassembled WGS sequence"/>
</dbReference>
<gene>
    <name evidence="2" type="ORF">A3F83_08710</name>
</gene>
<evidence type="ECO:0000313" key="2">
    <source>
        <dbReference type="EMBL" id="OGG01975.1"/>
    </source>
</evidence>
<evidence type="ECO:0000256" key="1">
    <source>
        <dbReference type="SAM" id="SignalP"/>
    </source>
</evidence>
<dbReference type="STRING" id="1817867.A3F83_08710"/>
<dbReference type="PROSITE" id="PS51257">
    <property type="entry name" value="PROKAR_LIPOPROTEIN"/>
    <property type="match status" value="1"/>
</dbReference>
<evidence type="ECO:0008006" key="4">
    <source>
        <dbReference type="Google" id="ProtNLM"/>
    </source>
</evidence>
<organism evidence="2 3">
    <name type="scientific">Candidatus Glassbacteria bacterium RIFCSPLOWO2_12_FULL_58_11</name>
    <dbReference type="NCBI Taxonomy" id="1817867"/>
    <lineage>
        <taxon>Bacteria</taxon>
        <taxon>Candidatus Glassiibacteriota</taxon>
    </lineage>
</organism>